<dbReference type="Proteomes" id="UP000431533">
    <property type="component" value="Unassembled WGS sequence"/>
</dbReference>
<dbReference type="AlphaFoldDB" id="A0A8H8TYT9"/>
<reference evidence="2 3" key="1">
    <citation type="submission" date="2018-05" db="EMBL/GenBank/DDBJ databases">
        <title>Genome sequencing and assembly of the regulated plant pathogen Lachnellula willkommii and related sister species for the development of diagnostic species identification markers.</title>
        <authorList>
            <person name="Giroux E."/>
            <person name="Bilodeau G."/>
        </authorList>
    </citation>
    <scope>NUCLEOTIDE SEQUENCE [LARGE SCALE GENOMIC DNA]</scope>
    <source>
        <strain evidence="2 3">CBS 185.66</strain>
    </source>
</reference>
<comment type="caution">
    <text evidence="2">The sequence shown here is derived from an EMBL/GenBank/DDBJ whole genome shotgun (WGS) entry which is preliminary data.</text>
</comment>
<dbReference type="RefSeq" id="XP_031003024.1">
    <property type="nucleotide sequence ID" value="XM_031151949.1"/>
</dbReference>
<dbReference type="GO" id="GO:0005739">
    <property type="term" value="C:mitochondrion"/>
    <property type="evidence" value="ECO:0007669"/>
    <property type="project" value="TreeGrafter"/>
</dbReference>
<name>A0A8H8TYT9_9HELO</name>
<evidence type="ECO:0000256" key="1">
    <source>
        <dbReference type="SAM" id="Phobius"/>
    </source>
</evidence>
<feature type="transmembrane region" description="Helical" evidence="1">
    <location>
        <begin position="64"/>
        <end position="88"/>
    </location>
</feature>
<dbReference type="PANTHER" id="PTHR28002:SF1">
    <property type="entry name" value="MIOREX COMPLEX COMPONENT 11"/>
    <property type="match status" value="1"/>
</dbReference>
<keyword evidence="1" id="KW-0472">Membrane</keyword>
<evidence type="ECO:0000313" key="3">
    <source>
        <dbReference type="Proteomes" id="UP000431533"/>
    </source>
</evidence>
<dbReference type="InterPro" id="IPR018811">
    <property type="entry name" value="MRX11"/>
</dbReference>
<keyword evidence="3" id="KW-1185">Reference proteome</keyword>
<dbReference type="PANTHER" id="PTHR28002">
    <property type="entry name" value="MIOREX COMPLEX COMPONENT 11"/>
    <property type="match status" value="1"/>
</dbReference>
<sequence length="233" mass="25275">MERPKMKRPSIILSRLSRLRPLNHRHSTSSTSTTTQRLTKLLDRLPKPLHPYTQRLRSAPLSHILSFLILHEITAVVPLVGLAGMFHWAGWVPAGGFLGEREGAWVREGVVKFGRYFGRKGWFGFDGTEGMEGMEKLDGGVEGTGVRGEGERGGQGMRILIEVATAYAITKVLLPVRIVFSVWATPWFARVVMGRFGGLFGRGKGAIGVVKRSGAAGTRATGGGVIGKGNGKL</sequence>
<organism evidence="2 3">
    <name type="scientific">Lachnellula hyalina</name>
    <dbReference type="NCBI Taxonomy" id="1316788"/>
    <lineage>
        <taxon>Eukaryota</taxon>
        <taxon>Fungi</taxon>
        <taxon>Dikarya</taxon>
        <taxon>Ascomycota</taxon>
        <taxon>Pezizomycotina</taxon>
        <taxon>Leotiomycetes</taxon>
        <taxon>Helotiales</taxon>
        <taxon>Lachnaceae</taxon>
        <taxon>Lachnellula</taxon>
    </lineage>
</organism>
<dbReference type="EMBL" id="QGMH01000139">
    <property type="protein sequence ID" value="TVY24236.1"/>
    <property type="molecule type" value="Genomic_DNA"/>
</dbReference>
<dbReference type="GeneID" id="41987215"/>
<evidence type="ECO:0000313" key="2">
    <source>
        <dbReference type="EMBL" id="TVY24236.1"/>
    </source>
</evidence>
<proteinExistence type="predicted"/>
<keyword evidence="1" id="KW-0812">Transmembrane</keyword>
<gene>
    <name evidence="2" type="ORF">LHYA1_G007017</name>
</gene>
<dbReference type="OrthoDB" id="5580261at2759"/>
<dbReference type="Pfam" id="PF10306">
    <property type="entry name" value="FLILHELTA"/>
    <property type="match status" value="1"/>
</dbReference>
<protein>
    <submittedName>
        <fullName evidence="2">Uncharacterized protein</fullName>
    </submittedName>
</protein>
<accession>A0A8H8TYT9</accession>
<keyword evidence="1" id="KW-1133">Transmembrane helix</keyword>